<proteinExistence type="predicted"/>
<evidence type="ECO:0000313" key="2">
    <source>
        <dbReference type="WBParaSite" id="HNAJ_0001228801-mRNA-1"/>
    </source>
</evidence>
<feature type="compositionally biased region" description="Low complexity" evidence="1">
    <location>
        <begin position="70"/>
        <end position="83"/>
    </location>
</feature>
<dbReference type="STRING" id="102285.A0A0R3TWQ2"/>
<organism evidence="2">
    <name type="scientific">Rodentolepis nana</name>
    <name type="common">Dwarf tapeworm</name>
    <name type="synonym">Hymenolepis nana</name>
    <dbReference type="NCBI Taxonomy" id="102285"/>
    <lineage>
        <taxon>Eukaryota</taxon>
        <taxon>Metazoa</taxon>
        <taxon>Spiralia</taxon>
        <taxon>Lophotrochozoa</taxon>
        <taxon>Platyhelminthes</taxon>
        <taxon>Cestoda</taxon>
        <taxon>Eucestoda</taxon>
        <taxon>Cyclophyllidea</taxon>
        <taxon>Hymenolepididae</taxon>
        <taxon>Rodentolepis</taxon>
    </lineage>
</organism>
<protein>
    <submittedName>
        <fullName evidence="2">RAWUL domain-containing protein</fullName>
    </submittedName>
</protein>
<sequence length="197" mass="21188">LTQDTKISNPKSKTPPNVGHSSANGSTGSAATNRERLSANETLTIRKVMEYEFRRMLELVESATSVPVDQMSNGSSQQNSTNNAAVGEDSSHSNSGQPSSSPQPTPSTSNENAGNPQLMATNVTFVPAQAPPGTTLADLTAVANAAFRATSTPEDIIQIWCGDHLLDPDMNLRTVRHFYWKQPSELVLTYSIIKDPM</sequence>
<feature type="region of interest" description="Disordered" evidence="1">
    <location>
        <begin position="1"/>
        <end position="42"/>
    </location>
</feature>
<feature type="compositionally biased region" description="Low complexity" evidence="1">
    <location>
        <begin position="92"/>
        <end position="110"/>
    </location>
</feature>
<name>A0A0R3TWQ2_RODNA</name>
<dbReference type="AlphaFoldDB" id="A0A0R3TWQ2"/>
<reference evidence="2" key="1">
    <citation type="submission" date="2017-02" db="UniProtKB">
        <authorList>
            <consortium name="WormBaseParasite"/>
        </authorList>
    </citation>
    <scope>IDENTIFICATION</scope>
</reference>
<feature type="compositionally biased region" description="Polar residues" evidence="1">
    <location>
        <begin position="1"/>
        <end position="15"/>
    </location>
</feature>
<evidence type="ECO:0000256" key="1">
    <source>
        <dbReference type="SAM" id="MobiDB-lite"/>
    </source>
</evidence>
<dbReference type="InterPro" id="IPR021772">
    <property type="entry name" value="WDR48/Bun107"/>
</dbReference>
<dbReference type="WBParaSite" id="HNAJ_0001228801-mRNA-1">
    <property type="protein sequence ID" value="HNAJ_0001228801-mRNA-1"/>
    <property type="gene ID" value="HNAJ_0001228801"/>
</dbReference>
<dbReference type="Pfam" id="PF11816">
    <property type="entry name" value="DUF3337"/>
    <property type="match status" value="1"/>
</dbReference>
<feature type="compositionally biased region" description="Low complexity" evidence="1">
    <location>
        <begin position="21"/>
        <end position="32"/>
    </location>
</feature>
<accession>A0A0R3TWQ2</accession>
<feature type="region of interest" description="Disordered" evidence="1">
    <location>
        <begin position="68"/>
        <end position="116"/>
    </location>
</feature>